<reference evidence="2 3" key="1">
    <citation type="submission" date="2020-03" db="EMBL/GenBank/DDBJ databases">
        <title>Whole genome shotgun sequence of Phytohabitans houttuyneae NBRC 108639.</title>
        <authorList>
            <person name="Komaki H."/>
            <person name="Tamura T."/>
        </authorList>
    </citation>
    <scope>NUCLEOTIDE SEQUENCE [LARGE SCALE GENOMIC DNA]</scope>
    <source>
        <strain evidence="2 3">NBRC 108639</strain>
    </source>
</reference>
<dbReference type="AlphaFoldDB" id="A0A6V8KVU6"/>
<proteinExistence type="predicted"/>
<organism evidence="2 3">
    <name type="scientific">Phytohabitans houttuyneae</name>
    <dbReference type="NCBI Taxonomy" id="1076126"/>
    <lineage>
        <taxon>Bacteria</taxon>
        <taxon>Bacillati</taxon>
        <taxon>Actinomycetota</taxon>
        <taxon>Actinomycetes</taxon>
        <taxon>Micromonosporales</taxon>
        <taxon>Micromonosporaceae</taxon>
    </lineage>
</organism>
<feature type="domain" description="DUF5655" evidence="1">
    <location>
        <begin position="32"/>
        <end position="134"/>
    </location>
</feature>
<dbReference type="InterPro" id="IPR043714">
    <property type="entry name" value="DUF5655"/>
</dbReference>
<evidence type="ECO:0000259" key="1">
    <source>
        <dbReference type="Pfam" id="PF18899"/>
    </source>
</evidence>
<dbReference type="Pfam" id="PF18899">
    <property type="entry name" value="DUF5655"/>
    <property type="match status" value="1"/>
</dbReference>
<dbReference type="EMBL" id="BLPF01000004">
    <property type="protein sequence ID" value="GFJ85937.1"/>
    <property type="molecule type" value="Genomic_DNA"/>
</dbReference>
<dbReference type="Proteomes" id="UP000482800">
    <property type="component" value="Unassembled WGS sequence"/>
</dbReference>
<sequence>MSRWICPRCDREFGRTHQSHVCIPGMTVDECFAPWPPAYREIYDALVDFLSTLGDVHADAVTVGVFLKRERKLAEVRPKARCLSLNLELPRRIDHPRISRTMRISADRTANIVKLTRLEDVDDDVRAWLAEAYDAAA</sequence>
<protein>
    <recommendedName>
        <fullName evidence="1">DUF5655 domain-containing protein</fullName>
    </recommendedName>
</protein>
<name>A0A6V8KVU6_9ACTN</name>
<reference evidence="2 3" key="2">
    <citation type="submission" date="2020-03" db="EMBL/GenBank/DDBJ databases">
        <authorList>
            <person name="Ichikawa N."/>
            <person name="Kimura A."/>
            <person name="Kitahashi Y."/>
            <person name="Uohara A."/>
        </authorList>
    </citation>
    <scope>NUCLEOTIDE SEQUENCE [LARGE SCALE GENOMIC DNA]</scope>
    <source>
        <strain evidence="2 3">NBRC 108639</strain>
    </source>
</reference>
<evidence type="ECO:0000313" key="2">
    <source>
        <dbReference type="EMBL" id="GFJ85937.1"/>
    </source>
</evidence>
<accession>A0A6V8KVU6</accession>
<keyword evidence="3" id="KW-1185">Reference proteome</keyword>
<gene>
    <name evidence="2" type="ORF">Phou_101170</name>
</gene>
<comment type="caution">
    <text evidence="2">The sequence shown here is derived from an EMBL/GenBank/DDBJ whole genome shotgun (WGS) entry which is preliminary data.</text>
</comment>
<evidence type="ECO:0000313" key="3">
    <source>
        <dbReference type="Proteomes" id="UP000482800"/>
    </source>
</evidence>